<dbReference type="PANTHER" id="PTHR22744">
    <property type="entry name" value="HELIX LOOP HELIX PROTEIN 21-RELATED"/>
    <property type="match status" value="1"/>
</dbReference>
<evidence type="ECO:0000259" key="2">
    <source>
        <dbReference type="PROSITE" id="PS50097"/>
    </source>
</evidence>
<dbReference type="AlphaFoldDB" id="G0N274"/>
<dbReference type="InterPro" id="IPR000210">
    <property type="entry name" value="BTB/POZ_dom"/>
</dbReference>
<dbReference type="EMBL" id="GL379829">
    <property type="protein sequence ID" value="EGT50597.1"/>
    <property type="molecule type" value="Genomic_DNA"/>
</dbReference>
<feature type="region of interest" description="Disordered" evidence="1">
    <location>
        <begin position="445"/>
        <end position="479"/>
    </location>
</feature>
<name>G0N274_CAEBE</name>
<proteinExistence type="predicted"/>
<dbReference type="PROSITE" id="PS50097">
    <property type="entry name" value="BTB"/>
    <property type="match status" value="1"/>
</dbReference>
<evidence type="ECO:0000256" key="1">
    <source>
        <dbReference type="SAM" id="MobiDB-lite"/>
    </source>
</evidence>
<feature type="domain" description="BTB" evidence="2">
    <location>
        <begin position="222"/>
        <end position="291"/>
    </location>
</feature>
<evidence type="ECO:0000313" key="4">
    <source>
        <dbReference type="Proteomes" id="UP000008068"/>
    </source>
</evidence>
<dbReference type="Gene3D" id="3.30.710.10">
    <property type="entry name" value="Potassium Channel Kv1.1, Chain A"/>
    <property type="match status" value="1"/>
</dbReference>
<organism evidence="4">
    <name type="scientific">Caenorhabditis brenneri</name>
    <name type="common">Nematode worm</name>
    <dbReference type="NCBI Taxonomy" id="135651"/>
    <lineage>
        <taxon>Eukaryota</taxon>
        <taxon>Metazoa</taxon>
        <taxon>Ecdysozoa</taxon>
        <taxon>Nematoda</taxon>
        <taxon>Chromadorea</taxon>
        <taxon>Rhabditida</taxon>
        <taxon>Rhabditina</taxon>
        <taxon>Rhabditomorpha</taxon>
        <taxon>Rhabditoidea</taxon>
        <taxon>Rhabditidae</taxon>
        <taxon>Peloderinae</taxon>
        <taxon>Caenorhabditis</taxon>
    </lineage>
</organism>
<dbReference type="PANTHER" id="PTHR22744:SF14">
    <property type="entry name" value="BTB DOMAIN-CONTAINING PROTEIN-RELATED"/>
    <property type="match status" value="1"/>
</dbReference>
<dbReference type="Pfam" id="PF00651">
    <property type="entry name" value="BTB"/>
    <property type="match status" value="1"/>
</dbReference>
<protein>
    <recommendedName>
        <fullName evidence="2">BTB domain-containing protein</fullName>
    </recommendedName>
</protein>
<gene>
    <name evidence="3" type="ORF">CAEBREN_22371</name>
</gene>
<feature type="compositionally biased region" description="Basic and acidic residues" evidence="1">
    <location>
        <begin position="384"/>
        <end position="397"/>
    </location>
</feature>
<dbReference type="eggNOG" id="ENOG502QSZD">
    <property type="taxonomic scope" value="Eukaryota"/>
</dbReference>
<keyword evidence="4" id="KW-1185">Reference proteome</keyword>
<reference evidence="4" key="1">
    <citation type="submission" date="2011-07" db="EMBL/GenBank/DDBJ databases">
        <authorList>
            <consortium name="Caenorhabditis brenneri Sequencing and Analysis Consortium"/>
            <person name="Wilson R.K."/>
        </authorList>
    </citation>
    <scope>NUCLEOTIDE SEQUENCE [LARGE SCALE GENOMIC DNA]</scope>
    <source>
        <strain evidence="4">PB2801</strain>
    </source>
</reference>
<dbReference type="InParanoid" id="G0N274"/>
<feature type="compositionally biased region" description="Acidic residues" evidence="1">
    <location>
        <begin position="457"/>
        <end position="479"/>
    </location>
</feature>
<dbReference type="CDD" id="cd18186">
    <property type="entry name" value="BTB_POZ_ZBTB_KLHL-like"/>
    <property type="match status" value="1"/>
</dbReference>
<dbReference type="SUPFAM" id="SSF54695">
    <property type="entry name" value="POZ domain"/>
    <property type="match status" value="1"/>
</dbReference>
<sequence length="479" mass="54941">MSQNTPAASETLRLFASPPPVTSSVIYRFFPIFCLKIKFFQSSEPPAFIQPTADSSSASDATANSTSASLGLNQQVTFARRRISEDSSDMKFQFSCVFDAKLLDRPRLFHHPFRGIPFAIEFHKPTPSSTIECRVYCNKGNSSRLWKCTAAICRTMVLPASIPVPDEYTEYEFSSEQPCHELSMAGNWTCLMDFNFKIVVKSVVGISLKHVIDFTKPKANVFDGILLVEGRKVYVGKSFLAMYSPYFNALFFSGFHESSLEEIQITGDDIKYKDFIEFLSYIYPNDKRIKRSRVETLLKYADRFDVPSLRERCERWLIEEPMMDKAHRLLIAEHYQLSDLQNHILRQLKTQQDIQRLSKSPSYAELADASKSTIFQRMLEIMDSKQSDDGSAHREGGDSSVDEISDISYDSRTTEESGEAFGAPLNVNRLRRNLFEDDIEDYHNRMRRRHGERVIESEDEEDESMDDDQDDSEDIIVVD</sequence>
<dbReference type="InterPro" id="IPR011333">
    <property type="entry name" value="SKP1/BTB/POZ_sf"/>
</dbReference>
<dbReference type="OrthoDB" id="409824at2759"/>
<dbReference type="Proteomes" id="UP000008068">
    <property type="component" value="Unassembled WGS sequence"/>
</dbReference>
<accession>G0N274</accession>
<dbReference type="OMA" id="IFERENH"/>
<dbReference type="STRING" id="135651.G0N274"/>
<dbReference type="HOGENOM" id="CLU_570163_0_0_1"/>
<feature type="region of interest" description="Disordered" evidence="1">
    <location>
        <begin position="384"/>
        <end position="404"/>
    </location>
</feature>
<evidence type="ECO:0000313" key="3">
    <source>
        <dbReference type="EMBL" id="EGT50597.1"/>
    </source>
</evidence>
<dbReference type="SMART" id="SM00225">
    <property type="entry name" value="BTB"/>
    <property type="match status" value="1"/>
</dbReference>